<dbReference type="AlphaFoldDB" id="A0AAE3DFW5"/>
<dbReference type="GO" id="GO:0000976">
    <property type="term" value="F:transcription cis-regulatory region binding"/>
    <property type="evidence" value="ECO:0007669"/>
    <property type="project" value="TreeGrafter"/>
</dbReference>
<dbReference type="Gene3D" id="3.40.50.2300">
    <property type="match status" value="1"/>
</dbReference>
<dbReference type="Pfam" id="PF00486">
    <property type="entry name" value="Trans_reg_C"/>
    <property type="match status" value="1"/>
</dbReference>
<dbReference type="FunFam" id="3.40.50.2300:FF:000001">
    <property type="entry name" value="DNA-binding response regulator PhoB"/>
    <property type="match status" value="1"/>
</dbReference>
<dbReference type="PROSITE" id="PS50110">
    <property type="entry name" value="RESPONSE_REGULATORY"/>
    <property type="match status" value="1"/>
</dbReference>
<protein>
    <recommendedName>
        <fullName evidence="1">Stage 0 sporulation protein A homolog</fullName>
    </recommendedName>
</protein>
<dbReference type="SMART" id="SM00862">
    <property type="entry name" value="Trans_reg_C"/>
    <property type="match status" value="1"/>
</dbReference>
<evidence type="ECO:0000256" key="5">
    <source>
        <dbReference type="ARBA" id="ARBA00023125"/>
    </source>
</evidence>
<gene>
    <name evidence="12" type="ORF">LKD31_07880</name>
</gene>
<dbReference type="GO" id="GO:0000156">
    <property type="term" value="F:phosphorelay response regulator activity"/>
    <property type="evidence" value="ECO:0007669"/>
    <property type="project" value="TreeGrafter"/>
</dbReference>
<keyword evidence="5 9" id="KW-0238">DNA-binding</keyword>
<evidence type="ECO:0000256" key="4">
    <source>
        <dbReference type="ARBA" id="ARBA00023015"/>
    </source>
</evidence>
<dbReference type="InterPro" id="IPR001789">
    <property type="entry name" value="Sig_transdc_resp-reg_receiver"/>
</dbReference>
<feature type="domain" description="Response regulatory" evidence="10">
    <location>
        <begin position="3"/>
        <end position="117"/>
    </location>
</feature>
<dbReference type="SMART" id="SM00448">
    <property type="entry name" value="REC"/>
    <property type="match status" value="1"/>
</dbReference>
<name>A0AAE3DFW5_9FIRM</name>
<dbReference type="PROSITE" id="PS51755">
    <property type="entry name" value="OMPR_PHOB"/>
    <property type="match status" value="1"/>
</dbReference>
<evidence type="ECO:0000259" key="11">
    <source>
        <dbReference type="PROSITE" id="PS51755"/>
    </source>
</evidence>
<dbReference type="InterPro" id="IPR011006">
    <property type="entry name" value="CheY-like_superfamily"/>
</dbReference>
<evidence type="ECO:0000256" key="2">
    <source>
        <dbReference type="ARBA" id="ARBA00022553"/>
    </source>
</evidence>
<dbReference type="Pfam" id="PF00072">
    <property type="entry name" value="Response_reg"/>
    <property type="match status" value="1"/>
</dbReference>
<dbReference type="RefSeq" id="WP_308449285.1">
    <property type="nucleotide sequence ID" value="NZ_JAJEQC010000006.1"/>
</dbReference>
<reference evidence="12" key="1">
    <citation type="submission" date="2021-10" db="EMBL/GenBank/DDBJ databases">
        <title>Anaerobic single-cell dispensing facilitates the cultivation of human gut bacteria.</title>
        <authorList>
            <person name="Afrizal A."/>
        </authorList>
    </citation>
    <scope>NUCLEOTIDE SEQUENCE</scope>
    <source>
        <strain evidence="12">CLA-AA-H250</strain>
    </source>
</reference>
<dbReference type="GO" id="GO:0032993">
    <property type="term" value="C:protein-DNA complex"/>
    <property type="evidence" value="ECO:0007669"/>
    <property type="project" value="TreeGrafter"/>
</dbReference>
<keyword evidence="6" id="KW-0804">Transcription</keyword>
<evidence type="ECO:0000256" key="8">
    <source>
        <dbReference type="PROSITE-ProRule" id="PRU00169"/>
    </source>
</evidence>
<evidence type="ECO:0000313" key="13">
    <source>
        <dbReference type="Proteomes" id="UP001199424"/>
    </source>
</evidence>
<feature type="DNA-binding region" description="OmpR/PhoB-type" evidence="9">
    <location>
        <begin position="124"/>
        <end position="219"/>
    </location>
</feature>
<dbReference type="Gene3D" id="6.10.250.690">
    <property type="match status" value="1"/>
</dbReference>
<comment type="function">
    <text evidence="7">May play the central regulatory role in sporulation. It may be an element of the effector pathway responsible for the activation of sporulation genes in response to nutritional stress. Spo0A may act in concert with spo0H (a sigma factor) to control the expression of some genes that are critical to the sporulation process.</text>
</comment>
<feature type="modified residue" description="4-aspartylphosphate" evidence="8">
    <location>
        <position position="52"/>
    </location>
</feature>
<keyword evidence="2 8" id="KW-0597">Phosphoprotein</keyword>
<dbReference type="EMBL" id="JAJEQC010000006">
    <property type="protein sequence ID" value="MCC2136936.1"/>
    <property type="molecule type" value="Genomic_DNA"/>
</dbReference>
<dbReference type="InterPro" id="IPR036388">
    <property type="entry name" value="WH-like_DNA-bd_sf"/>
</dbReference>
<evidence type="ECO:0000256" key="6">
    <source>
        <dbReference type="ARBA" id="ARBA00023163"/>
    </source>
</evidence>
<dbReference type="GO" id="GO:0006355">
    <property type="term" value="P:regulation of DNA-templated transcription"/>
    <property type="evidence" value="ECO:0007669"/>
    <property type="project" value="InterPro"/>
</dbReference>
<evidence type="ECO:0000256" key="1">
    <source>
        <dbReference type="ARBA" id="ARBA00018672"/>
    </source>
</evidence>
<dbReference type="Gene3D" id="1.10.10.10">
    <property type="entry name" value="Winged helix-like DNA-binding domain superfamily/Winged helix DNA-binding domain"/>
    <property type="match status" value="1"/>
</dbReference>
<evidence type="ECO:0000256" key="9">
    <source>
        <dbReference type="PROSITE-ProRule" id="PRU01091"/>
    </source>
</evidence>
<dbReference type="CDD" id="cd00383">
    <property type="entry name" value="trans_reg_C"/>
    <property type="match status" value="1"/>
</dbReference>
<dbReference type="PANTHER" id="PTHR48111:SF1">
    <property type="entry name" value="TWO-COMPONENT RESPONSE REGULATOR ORR33"/>
    <property type="match status" value="1"/>
</dbReference>
<organism evidence="12 13">
    <name type="scientific">Hominenteromicrobium mulieris</name>
    <dbReference type="NCBI Taxonomy" id="2885357"/>
    <lineage>
        <taxon>Bacteria</taxon>
        <taxon>Bacillati</taxon>
        <taxon>Bacillota</taxon>
        <taxon>Clostridia</taxon>
        <taxon>Eubacteriales</taxon>
        <taxon>Oscillospiraceae</taxon>
        <taxon>Hominenteromicrobium</taxon>
    </lineage>
</organism>
<evidence type="ECO:0000259" key="10">
    <source>
        <dbReference type="PROSITE" id="PS50110"/>
    </source>
</evidence>
<dbReference type="SUPFAM" id="SSF52172">
    <property type="entry name" value="CheY-like"/>
    <property type="match status" value="1"/>
</dbReference>
<keyword evidence="13" id="KW-1185">Reference proteome</keyword>
<proteinExistence type="predicted"/>
<keyword evidence="4" id="KW-0805">Transcription regulation</keyword>
<dbReference type="InterPro" id="IPR001867">
    <property type="entry name" value="OmpR/PhoB-type_DNA-bd"/>
</dbReference>
<dbReference type="InterPro" id="IPR039420">
    <property type="entry name" value="WalR-like"/>
</dbReference>
<keyword evidence="3" id="KW-0902">Two-component regulatory system</keyword>
<evidence type="ECO:0000256" key="7">
    <source>
        <dbReference type="ARBA" id="ARBA00024867"/>
    </source>
</evidence>
<dbReference type="GO" id="GO:0005829">
    <property type="term" value="C:cytosol"/>
    <property type="evidence" value="ECO:0007669"/>
    <property type="project" value="TreeGrafter"/>
</dbReference>
<accession>A0AAE3DFW5</accession>
<feature type="domain" description="OmpR/PhoB-type" evidence="11">
    <location>
        <begin position="124"/>
        <end position="219"/>
    </location>
</feature>
<evidence type="ECO:0000256" key="3">
    <source>
        <dbReference type="ARBA" id="ARBA00023012"/>
    </source>
</evidence>
<comment type="caution">
    <text evidence="12">The sequence shown here is derived from an EMBL/GenBank/DDBJ whole genome shotgun (WGS) entry which is preliminary data.</text>
</comment>
<dbReference type="PANTHER" id="PTHR48111">
    <property type="entry name" value="REGULATOR OF RPOS"/>
    <property type="match status" value="1"/>
</dbReference>
<sequence length="220" mass="24744">MIRILIVEDDENISKMLAATLSIGDYEYDRCVDGEEAVQTIINGTYDLILLDVMLPGMDGFAVLEHIRGESCETPVIFLTALGAVADKVKGLRGGAEDYIVKPFEPVELLARIEVVLRRAGKSEMHLRYGDIQVDIEKHTALKNGVPVALTPKEFDVLVFFMRNPDVAITREQLLSNIWGFDFTGESRSVDIHVQQVRRKMGLQGKLITIPKLGYRLERR</sequence>
<dbReference type="Proteomes" id="UP001199424">
    <property type="component" value="Unassembled WGS sequence"/>
</dbReference>
<evidence type="ECO:0000313" key="12">
    <source>
        <dbReference type="EMBL" id="MCC2136936.1"/>
    </source>
</evidence>